<evidence type="ECO:0000313" key="3">
    <source>
        <dbReference type="RefSeq" id="XP_048330369.2"/>
    </source>
</evidence>
<dbReference type="InterPro" id="IPR036047">
    <property type="entry name" value="F-box-like_dom_sf"/>
</dbReference>
<proteinExistence type="predicted"/>
<dbReference type="SUPFAM" id="SSF81383">
    <property type="entry name" value="F-box domain"/>
    <property type="match status" value="1"/>
</dbReference>
<dbReference type="SUPFAM" id="SSF52047">
    <property type="entry name" value="RNI-like"/>
    <property type="match status" value="1"/>
</dbReference>
<dbReference type="PANTHER" id="PTHR32212">
    <property type="entry name" value="CYCLIN-LIKE F-BOX"/>
    <property type="match status" value="1"/>
</dbReference>
<evidence type="ECO:0000313" key="2">
    <source>
        <dbReference type="Proteomes" id="UP001652623"/>
    </source>
</evidence>
<dbReference type="InterPro" id="IPR006566">
    <property type="entry name" value="FBD"/>
</dbReference>
<dbReference type="PANTHER" id="PTHR32212:SF234">
    <property type="entry name" value="F-BOX_LRR-REPEAT PROTEIN 13-LIKE"/>
    <property type="match status" value="1"/>
</dbReference>
<keyword evidence="2" id="KW-1185">Reference proteome</keyword>
<dbReference type="RefSeq" id="XP_048330369.2">
    <property type="nucleotide sequence ID" value="XM_048474412.2"/>
</dbReference>
<reference evidence="2" key="1">
    <citation type="submission" date="2025-05" db="UniProtKB">
        <authorList>
            <consortium name="RefSeq"/>
        </authorList>
    </citation>
    <scope>NUCLEOTIDE SEQUENCE [LARGE SCALE GENOMIC DNA]</scope>
</reference>
<gene>
    <name evidence="3" type="primary">LOC112491691</name>
</gene>
<accession>A0ABM3IKI2</accession>
<name>A0ABM3IKI2_ZIZJJ</name>
<dbReference type="Proteomes" id="UP001652623">
    <property type="component" value="Chromosome 2"/>
</dbReference>
<dbReference type="Pfam" id="PF08387">
    <property type="entry name" value="FBD"/>
    <property type="match status" value="1"/>
</dbReference>
<evidence type="ECO:0000259" key="1">
    <source>
        <dbReference type="Pfam" id="PF08387"/>
    </source>
</evidence>
<reference evidence="3" key="2">
    <citation type="submission" date="2025-08" db="UniProtKB">
        <authorList>
            <consortium name="RefSeq"/>
        </authorList>
    </citation>
    <scope>IDENTIFICATION</scope>
    <source>
        <tissue evidence="3">Seedling</tissue>
    </source>
</reference>
<protein>
    <submittedName>
        <fullName evidence="3">Uncharacterized protein LOC112491691 isoform X1</fullName>
    </submittedName>
</protein>
<organism evidence="2 3">
    <name type="scientific">Ziziphus jujuba</name>
    <name type="common">Chinese jujube</name>
    <name type="synonym">Ziziphus sativa</name>
    <dbReference type="NCBI Taxonomy" id="326968"/>
    <lineage>
        <taxon>Eukaryota</taxon>
        <taxon>Viridiplantae</taxon>
        <taxon>Streptophyta</taxon>
        <taxon>Embryophyta</taxon>
        <taxon>Tracheophyta</taxon>
        <taxon>Spermatophyta</taxon>
        <taxon>Magnoliopsida</taxon>
        <taxon>eudicotyledons</taxon>
        <taxon>Gunneridae</taxon>
        <taxon>Pentapetalae</taxon>
        <taxon>rosids</taxon>
        <taxon>fabids</taxon>
        <taxon>Rosales</taxon>
        <taxon>Rhamnaceae</taxon>
        <taxon>Paliureae</taxon>
        <taxon>Ziziphus</taxon>
    </lineage>
</organism>
<sequence length="471" mass="54236">MEQRPRRKSKQIDFLSELADHIFHKIISLLNIDDVARVSTLSKRCRKNCLSSPFLTLSLEKIYNDKFFYRFCLFLQRFLYLRNGIDIHTFKVKIYSHFFYDDIGFHIGDWVLEASRLHVKKICLNLINFNIFTLPSGVLNSACLRDLEVCLGLNGLRAHLFIWGLQNLKLVALRVSLKFDEWISSCKSLKKLCLDVVSVQNGLNISSSSLEDLILEDIVSSARDFNIKVSARRLKNLRIFCPPDFKHEALDNGIIGKVLRSMHRVSSMSIHDCSIKGISSQALLPEFYDLHSLTIIGTDFGNKTPSIASLLNSMPHLNTLKIQETHNGLFEGHFMSFSTSSQEKICYTAEYWESQNLKFVHSLKELEVEINGEQNEIELIKYLLKNAKAMKTISIHYSRYACSVPRRLSEISRKIQQFEIASSSVTIYFFYRDELSSWNGRNFCKWWGISCESNAGAVIAVNPHNPYPQNF</sequence>
<dbReference type="GeneID" id="112491691"/>
<feature type="domain" description="FBD" evidence="1">
    <location>
        <begin position="361"/>
        <end position="395"/>
    </location>
</feature>